<evidence type="ECO:0000256" key="1">
    <source>
        <dbReference type="SAM" id="Phobius"/>
    </source>
</evidence>
<keyword evidence="3" id="KW-1185">Reference proteome</keyword>
<organism evidence="2 3">
    <name type="scientific">Apiospora saccharicola</name>
    <dbReference type="NCBI Taxonomy" id="335842"/>
    <lineage>
        <taxon>Eukaryota</taxon>
        <taxon>Fungi</taxon>
        <taxon>Dikarya</taxon>
        <taxon>Ascomycota</taxon>
        <taxon>Pezizomycotina</taxon>
        <taxon>Sordariomycetes</taxon>
        <taxon>Xylariomycetidae</taxon>
        <taxon>Amphisphaeriales</taxon>
        <taxon>Apiosporaceae</taxon>
        <taxon>Apiospora</taxon>
    </lineage>
</organism>
<proteinExistence type="predicted"/>
<keyword evidence="1" id="KW-0472">Membrane</keyword>
<keyword evidence="1" id="KW-0812">Transmembrane</keyword>
<name>A0ABR1UX29_9PEZI</name>
<keyword evidence="1" id="KW-1133">Transmembrane helix</keyword>
<dbReference type="EMBL" id="JAQQWM010000005">
    <property type="protein sequence ID" value="KAK8063496.1"/>
    <property type="molecule type" value="Genomic_DNA"/>
</dbReference>
<sequence length="66" mass="7361">MGLVDNTMHGLRLTLLQMRSQARWTVRQHIIVPVAVAATFGTMAGFLTTRTQRLKWPLVLGAVSEI</sequence>
<protein>
    <submittedName>
        <fullName evidence="2">Uncharacterized protein</fullName>
    </submittedName>
</protein>
<accession>A0ABR1UX29</accession>
<feature type="transmembrane region" description="Helical" evidence="1">
    <location>
        <begin position="30"/>
        <end position="48"/>
    </location>
</feature>
<evidence type="ECO:0000313" key="2">
    <source>
        <dbReference type="EMBL" id="KAK8063496.1"/>
    </source>
</evidence>
<gene>
    <name evidence="2" type="ORF">PG996_008148</name>
</gene>
<comment type="caution">
    <text evidence="2">The sequence shown here is derived from an EMBL/GenBank/DDBJ whole genome shotgun (WGS) entry which is preliminary data.</text>
</comment>
<evidence type="ECO:0000313" key="3">
    <source>
        <dbReference type="Proteomes" id="UP001446871"/>
    </source>
</evidence>
<dbReference type="Proteomes" id="UP001446871">
    <property type="component" value="Unassembled WGS sequence"/>
</dbReference>
<reference evidence="2 3" key="1">
    <citation type="submission" date="2023-01" db="EMBL/GenBank/DDBJ databases">
        <title>Analysis of 21 Apiospora genomes using comparative genomics revels a genus with tremendous synthesis potential of carbohydrate active enzymes and secondary metabolites.</title>
        <authorList>
            <person name="Sorensen T."/>
        </authorList>
    </citation>
    <scope>NUCLEOTIDE SEQUENCE [LARGE SCALE GENOMIC DNA]</scope>
    <source>
        <strain evidence="2 3">CBS 83171</strain>
    </source>
</reference>